<dbReference type="PROSITE" id="PS50007">
    <property type="entry name" value="PIPLC_X_DOMAIN"/>
    <property type="match status" value="1"/>
</dbReference>
<dbReference type="PANTHER" id="PTHR10336">
    <property type="entry name" value="PHOSPHOINOSITIDE-SPECIFIC PHOSPHOLIPASE C FAMILY PROTEIN"/>
    <property type="match status" value="1"/>
</dbReference>
<evidence type="ECO:0000259" key="4">
    <source>
        <dbReference type="PROSITE" id="PS50004"/>
    </source>
</evidence>
<keyword evidence="7" id="KW-1185">Reference proteome</keyword>
<protein>
    <recommendedName>
        <fullName evidence="2">Phosphoinositide phospholipase C</fullName>
        <ecNumber evidence="2">3.1.4.11</ecNumber>
    </recommendedName>
</protein>
<evidence type="ECO:0000256" key="2">
    <source>
        <dbReference type="RuleBase" id="RU361133"/>
    </source>
</evidence>
<name>A0ABR0SCT7_9HYPO</name>
<dbReference type="InterPro" id="IPR000008">
    <property type="entry name" value="C2_dom"/>
</dbReference>
<reference evidence="6 7" key="1">
    <citation type="submission" date="2024-01" db="EMBL/GenBank/DDBJ databases">
        <title>Complete genome of Cladobotryum mycophilum ATHUM6906.</title>
        <authorList>
            <person name="Christinaki A.C."/>
            <person name="Myridakis A.I."/>
            <person name="Kouvelis V.N."/>
        </authorList>
    </citation>
    <scope>NUCLEOTIDE SEQUENCE [LARGE SCALE GENOMIC DNA]</scope>
    <source>
        <strain evidence="6 7">ATHUM6906</strain>
    </source>
</reference>
<dbReference type="PROSITE" id="PS50004">
    <property type="entry name" value="C2"/>
    <property type="match status" value="1"/>
</dbReference>
<dbReference type="InterPro" id="IPR000909">
    <property type="entry name" value="PLipase_C_PInositol-sp_X_dom"/>
</dbReference>
<evidence type="ECO:0000259" key="5">
    <source>
        <dbReference type="PROSITE" id="PS50008"/>
    </source>
</evidence>
<gene>
    <name evidence="6" type="ORF">PT974_08227</name>
</gene>
<comment type="caution">
    <text evidence="6">The sequence shown here is derived from an EMBL/GenBank/DDBJ whole genome shotgun (WGS) entry which is preliminary data.</text>
</comment>
<dbReference type="CDD" id="cd08598">
    <property type="entry name" value="PI-PLC1c_yeast"/>
    <property type="match status" value="1"/>
</dbReference>
<dbReference type="SUPFAM" id="SSF51695">
    <property type="entry name" value="PLC-like phosphodiesterases"/>
    <property type="match status" value="1"/>
</dbReference>
<evidence type="ECO:0000313" key="7">
    <source>
        <dbReference type="Proteomes" id="UP001338125"/>
    </source>
</evidence>
<accession>A0ABR0SCT7</accession>
<proteinExistence type="predicted"/>
<comment type="catalytic activity">
    <reaction evidence="2">
        <text>a 1,2-diacyl-sn-glycero-3-phospho-(1D-myo-inositol-4,5-bisphosphate) + H2O = 1D-myo-inositol 1,4,5-trisphosphate + a 1,2-diacyl-sn-glycerol + H(+)</text>
        <dbReference type="Rhea" id="RHEA:33179"/>
        <dbReference type="ChEBI" id="CHEBI:15377"/>
        <dbReference type="ChEBI" id="CHEBI:15378"/>
        <dbReference type="ChEBI" id="CHEBI:17815"/>
        <dbReference type="ChEBI" id="CHEBI:58456"/>
        <dbReference type="ChEBI" id="CHEBI:203600"/>
        <dbReference type="EC" id="3.1.4.11"/>
    </reaction>
</comment>
<evidence type="ECO:0000256" key="1">
    <source>
        <dbReference type="ARBA" id="ARBA00023224"/>
    </source>
</evidence>
<dbReference type="PANTHER" id="PTHR10336:SF82">
    <property type="entry name" value="PHOSPHOINOSITIDE PHOSPHOLIPASE C"/>
    <property type="match status" value="1"/>
</dbReference>
<keyword evidence="2" id="KW-0378">Hydrolase</keyword>
<dbReference type="Pfam" id="PF00387">
    <property type="entry name" value="PI-PLC-Y"/>
    <property type="match status" value="1"/>
</dbReference>
<dbReference type="InterPro" id="IPR035892">
    <property type="entry name" value="C2_domain_sf"/>
</dbReference>
<dbReference type="Proteomes" id="UP001338125">
    <property type="component" value="Unassembled WGS sequence"/>
</dbReference>
<dbReference type="SMART" id="SM00149">
    <property type="entry name" value="PLCYc"/>
    <property type="match status" value="1"/>
</dbReference>
<dbReference type="Pfam" id="PF23617">
    <property type="entry name" value="EF-hand_15"/>
    <property type="match status" value="1"/>
</dbReference>
<dbReference type="CDD" id="cd00275">
    <property type="entry name" value="C2_PLC_like"/>
    <property type="match status" value="1"/>
</dbReference>
<dbReference type="PROSITE" id="PS50008">
    <property type="entry name" value="PIPLC_Y_DOMAIN"/>
    <property type="match status" value="1"/>
</dbReference>
<sequence length="605" mass="66573">MAPTNEVVDLVHQGGGGNAYDQRAIHTIDGKVLAYLKRLFETHAGPDGIWNADQIRTFIQSVQHEGKTSPATAHFLSHTGIDFNGFLSYMTSADSNITLPPNNQDLSWPLASYFISSSHNTYLSGNQLSSASTTDAYTNVLLRGCRCVEIDVWDGDDSDSETSDSDTTDDEKAGKRVALKEEKAASGEKKKKSAWDTLSKLKNKLPDSVSSKKTGEKLDGQQTPSVVEPRVLHGYTLTKDISFRNVCVAIRDSAFTVTDLPLMVSLEVHCSAEQQAIMVDIMKETWGGMLIEAPNKDAAELPSPEKIESVADEQPPADAAKQPKPSKIIAALSKLGIYTKAISFKAWAQPEASIPTHIFSLSEKKFLDHHENQWLDLFNHNRSYLLRAYPSGLRIGSSNLNPAVFWGGGAQVVALNWQQTDEGMMLNEGMFAGTGGYVLKPEGYRPNIPSKPSPNTITRKSLSLTLTFLAAQSIPLPPDEKSPKGFKPYVKVELHVDASEKSHSDNNDGHVREGEYKARTKTHRGCDLDLKAEKLEFKNIAGLVEELTFVRFTVRDDEIGKDDLAAWACVRLDRLGEGYRFITLMDTTGEVTDGVVLLKVEKTLV</sequence>
<dbReference type="Gene3D" id="3.20.20.190">
    <property type="entry name" value="Phosphatidylinositol (PI) phosphodiesterase"/>
    <property type="match status" value="1"/>
</dbReference>
<dbReference type="SMART" id="SM00148">
    <property type="entry name" value="PLCXc"/>
    <property type="match status" value="1"/>
</dbReference>
<dbReference type="Pfam" id="PF00388">
    <property type="entry name" value="PI-PLC-X"/>
    <property type="match status" value="1"/>
</dbReference>
<dbReference type="EC" id="3.1.4.11" evidence="2"/>
<dbReference type="PRINTS" id="PR00390">
    <property type="entry name" value="PHPHLIPASEC"/>
</dbReference>
<dbReference type="InterPro" id="IPR001192">
    <property type="entry name" value="PI-PLC_fam"/>
</dbReference>
<feature type="region of interest" description="Disordered" evidence="3">
    <location>
        <begin position="156"/>
        <end position="191"/>
    </location>
</feature>
<dbReference type="InterPro" id="IPR001711">
    <property type="entry name" value="PLipase_C_Pinositol-sp_Y"/>
</dbReference>
<dbReference type="InterPro" id="IPR056584">
    <property type="entry name" value="EF-hand_15"/>
</dbReference>
<keyword evidence="2" id="KW-0442">Lipid degradation</keyword>
<keyword evidence="2" id="KW-0443">Lipid metabolism</keyword>
<evidence type="ECO:0000256" key="3">
    <source>
        <dbReference type="SAM" id="MobiDB-lite"/>
    </source>
</evidence>
<dbReference type="EMBL" id="JAVFKD010000014">
    <property type="protein sequence ID" value="KAK5989964.1"/>
    <property type="molecule type" value="Genomic_DNA"/>
</dbReference>
<feature type="domain" description="C2" evidence="4">
    <location>
        <begin position="442"/>
        <end position="586"/>
    </location>
</feature>
<dbReference type="InterPro" id="IPR017946">
    <property type="entry name" value="PLC-like_Pdiesterase_TIM-brl"/>
</dbReference>
<feature type="compositionally biased region" description="Acidic residues" evidence="3">
    <location>
        <begin position="156"/>
        <end position="169"/>
    </location>
</feature>
<keyword evidence="1" id="KW-0807">Transducer</keyword>
<feature type="domain" description="PI-PLC Y-box" evidence="5">
    <location>
        <begin position="332"/>
        <end position="445"/>
    </location>
</feature>
<dbReference type="Gene3D" id="2.60.40.150">
    <property type="entry name" value="C2 domain"/>
    <property type="match status" value="1"/>
</dbReference>
<evidence type="ECO:0000313" key="6">
    <source>
        <dbReference type="EMBL" id="KAK5989964.1"/>
    </source>
</evidence>
<dbReference type="SUPFAM" id="SSF49562">
    <property type="entry name" value="C2 domain (Calcium/lipid-binding domain, CaLB)"/>
    <property type="match status" value="1"/>
</dbReference>
<feature type="compositionally biased region" description="Basic and acidic residues" evidence="3">
    <location>
        <begin position="170"/>
        <end position="188"/>
    </location>
</feature>
<organism evidence="6 7">
    <name type="scientific">Cladobotryum mycophilum</name>
    <dbReference type="NCBI Taxonomy" id="491253"/>
    <lineage>
        <taxon>Eukaryota</taxon>
        <taxon>Fungi</taxon>
        <taxon>Dikarya</taxon>
        <taxon>Ascomycota</taxon>
        <taxon>Pezizomycotina</taxon>
        <taxon>Sordariomycetes</taxon>
        <taxon>Hypocreomycetidae</taxon>
        <taxon>Hypocreales</taxon>
        <taxon>Hypocreaceae</taxon>
        <taxon>Cladobotryum</taxon>
    </lineage>
</organism>